<name>A0ABQ0LYQ0_MYCCL</name>
<organism evidence="3 4">
    <name type="scientific">Mycena chlorophos</name>
    <name type="common">Agaric fungus</name>
    <name type="synonym">Agaricus chlorophos</name>
    <dbReference type="NCBI Taxonomy" id="658473"/>
    <lineage>
        <taxon>Eukaryota</taxon>
        <taxon>Fungi</taxon>
        <taxon>Dikarya</taxon>
        <taxon>Basidiomycota</taxon>
        <taxon>Agaricomycotina</taxon>
        <taxon>Agaricomycetes</taxon>
        <taxon>Agaricomycetidae</taxon>
        <taxon>Agaricales</taxon>
        <taxon>Marasmiineae</taxon>
        <taxon>Mycenaceae</taxon>
        <taxon>Mycena</taxon>
    </lineage>
</organism>
<gene>
    <name evidence="3" type="ORF">MCHLO_12873</name>
</gene>
<evidence type="ECO:0000313" key="4">
    <source>
        <dbReference type="Proteomes" id="UP000815677"/>
    </source>
</evidence>
<feature type="coiled-coil region" evidence="1">
    <location>
        <begin position="34"/>
        <end position="68"/>
    </location>
</feature>
<protein>
    <recommendedName>
        <fullName evidence="2">F-box domain-containing protein</fullName>
    </recommendedName>
</protein>
<reference evidence="3" key="1">
    <citation type="submission" date="2014-09" db="EMBL/GenBank/DDBJ databases">
        <title>Genome sequence of the luminous mushroom Mycena chlorophos for searching fungal bioluminescence genes.</title>
        <authorList>
            <person name="Tanaka Y."/>
            <person name="Kasuga D."/>
            <person name="Oba Y."/>
            <person name="Hase S."/>
            <person name="Sato K."/>
            <person name="Oba Y."/>
            <person name="Sakakibara Y."/>
        </authorList>
    </citation>
    <scope>NUCLEOTIDE SEQUENCE</scope>
</reference>
<dbReference type="InterPro" id="IPR032675">
    <property type="entry name" value="LRR_dom_sf"/>
</dbReference>
<accession>A0ABQ0LYQ0</accession>
<sequence>MNHNLQQLLESNYAPSTLQAAEVTAKLLQNQTTLLDLESKTTRARAELEELESQIAALTAESRKYRAVLGTVRLLPPEILQQVFCHLIPSLPLPSDPKRERVERPPFALALVCRTWRAVALSFPQLWSTLDIRVRSVDHKPTVWRREDAAGWEEGVRMIDDELTESVQFYSESYRSEGELAQQAVLGALCIEHTVGWVSSSIRRSGNQPLHFRFWAAPFAIQPLLDVLCKYSSRWYEAIFVETSMPLAQRVDHDPEILANLRKIAWSECQHPVAVKLSRAGNLLAVGYEGCSTSNLDTPWEQLTEYNHSPPRWYSSSLDEGFVEWSRLSNLVILRLNLAVSTREFPVVPLLMPHLRILCIRYCNDYTGVRDLVDILDLPILEAFARVSVDETPSKLALMLPRSPHLKLLRLSLPNAKTLQSHEIQTALRMYPRLTELALDLPNKIRGALIRDLTVLENARVLFPSLGTFCVSNRSLVYEDPLDEWTSMKSLVVSMLQARFGGNMHSSAAALRKFRLVDVTAHRADARRYEKLLWSAGRDVQDALRQLRAERGWDIKFGAECAFPRWDELTLDDL</sequence>
<dbReference type="InterPro" id="IPR001810">
    <property type="entry name" value="F-box_dom"/>
</dbReference>
<keyword evidence="4" id="KW-1185">Reference proteome</keyword>
<keyword evidence="1" id="KW-0175">Coiled coil</keyword>
<dbReference type="EMBL" id="DF849259">
    <property type="protein sequence ID" value="GAT56189.1"/>
    <property type="molecule type" value="Genomic_DNA"/>
</dbReference>
<evidence type="ECO:0000313" key="3">
    <source>
        <dbReference type="EMBL" id="GAT56189.1"/>
    </source>
</evidence>
<dbReference type="Gene3D" id="1.20.1280.50">
    <property type="match status" value="1"/>
</dbReference>
<dbReference type="Proteomes" id="UP000815677">
    <property type="component" value="Unassembled WGS sequence"/>
</dbReference>
<dbReference type="Pfam" id="PF12937">
    <property type="entry name" value="F-box-like"/>
    <property type="match status" value="1"/>
</dbReference>
<proteinExistence type="predicted"/>
<dbReference type="Gene3D" id="3.80.10.10">
    <property type="entry name" value="Ribonuclease Inhibitor"/>
    <property type="match status" value="1"/>
</dbReference>
<feature type="domain" description="F-box" evidence="2">
    <location>
        <begin position="74"/>
        <end position="133"/>
    </location>
</feature>
<evidence type="ECO:0000259" key="2">
    <source>
        <dbReference type="Pfam" id="PF12937"/>
    </source>
</evidence>
<evidence type="ECO:0000256" key="1">
    <source>
        <dbReference type="SAM" id="Coils"/>
    </source>
</evidence>